<comment type="caution">
    <text evidence="1">The sequence shown here is derived from an EMBL/GenBank/DDBJ whole genome shotgun (WGS) entry which is preliminary data.</text>
</comment>
<sequence>MNLSFANKTFMGGEPTWANACVGDNGTPGAIDYAKGFASAANTLLDSAIADQGLNLPVDTLVYPVCFTMRHAIELFLKKFKEDLAEIGALRCVALPVFDQVASHDLNRIWTYVKTHALATDERLVAHVNQLDEYITDVAALDATGQVFRYPSDVDNKKHLTSIGIINFLVLKRRFKQLQPLLEGLNRTFVDLIEEYRWGTFTASLSRLQLRKLASDLPARSRWGEAFFDQVRVDLKTKYKVSSRELCRAIKLIQTRHEMAACIGAPVPIPRLSVAALERFFDKWCAANDLQLVIDPPPPRFVSLTDIAEALRYDVNRQDLGIGLAAEIDPDEFAAINALFYFESEAPVSEAFERVLAIYQREADGYKANLAAYQQSLGHMMGKIRVFDRILYSLDFLGQTEILEAIIQRYGLEPARRRLLEKSNIMKAIPT</sequence>
<dbReference type="Proteomes" id="UP000190750">
    <property type="component" value="Unassembled WGS sequence"/>
</dbReference>
<keyword evidence="2" id="KW-1185">Reference proteome</keyword>
<dbReference type="EMBL" id="MTJN01000002">
    <property type="protein sequence ID" value="OOV07441.1"/>
    <property type="molecule type" value="Genomic_DNA"/>
</dbReference>
<dbReference type="RefSeq" id="WP_078365283.1">
    <property type="nucleotide sequence ID" value="NZ_MTJN01000002.1"/>
</dbReference>
<dbReference type="AlphaFoldDB" id="A0A1T1ATM8"/>
<name>A0A1T1ATM8_RHOFE</name>
<reference evidence="1 2" key="1">
    <citation type="submission" date="2017-01" db="EMBL/GenBank/DDBJ databases">
        <title>Genome sequencing of Rhodoferax fermentans JCM 7819.</title>
        <authorList>
            <person name="Kim Y.J."/>
            <person name="Farh M.E.-A."/>
            <person name="Yang D.-C."/>
        </authorList>
    </citation>
    <scope>NUCLEOTIDE SEQUENCE [LARGE SCALE GENOMIC DNA]</scope>
    <source>
        <strain evidence="1 2">JCM 7819</strain>
    </source>
</reference>
<dbReference type="STRING" id="28066.RF819_12515"/>
<accession>A0A1T1ATM8</accession>
<organism evidence="1 2">
    <name type="scientific">Rhodoferax fermentans</name>
    <dbReference type="NCBI Taxonomy" id="28066"/>
    <lineage>
        <taxon>Bacteria</taxon>
        <taxon>Pseudomonadati</taxon>
        <taxon>Pseudomonadota</taxon>
        <taxon>Betaproteobacteria</taxon>
        <taxon>Burkholderiales</taxon>
        <taxon>Comamonadaceae</taxon>
        <taxon>Rhodoferax</taxon>
    </lineage>
</organism>
<evidence type="ECO:0000313" key="2">
    <source>
        <dbReference type="Proteomes" id="UP000190750"/>
    </source>
</evidence>
<proteinExistence type="predicted"/>
<gene>
    <name evidence="1" type="ORF">RF819_12515</name>
</gene>
<evidence type="ECO:0000313" key="1">
    <source>
        <dbReference type="EMBL" id="OOV07441.1"/>
    </source>
</evidence>
<dbReference type="OrthoDB" id="9181631at2"/>
<protein>
    <submittedName>
        <fullName evidence="1">Uncharacterized protein</fullName>
    </submittedName>
</protein>